<gene>
    <name evidence="1" type="ORF">RIF29_41203</name>
</gene>
<evidence type="ECO:0000313" key="1">
    <source>
        <dbReference type="EMBL" id="KAK7246337.1"/>
    </source>
</evidence>
<dbReference type="Proteomes" id="UP001372338">
    <property type="component" value="Unassembled WGS sequence"/>
</dbReference>
<dbReference type="Gene3D" id="3.30.200.20">
    <property type="entry name" value="Phosphorylase Kinase, domain 1"/>
    <property type="match status" value="1"/>
</dbReference>
<dbReference type="AlphaFoldDB" id="A0AAN9EAT5"/>
<dbReference type="EMBL" id="JAYWIO010000008">
    <property type="protein sequence ID" value="KAK7246337.1"/>
    <property type="molecule type" value="Genomic_DNA"/>
</dbReference>
<reference evidence="1 2" key="1">
    <citation type="submission" date="2024-01" db="EMBL/GenBank/DDBJ databases">
        <title>The genomes of 5 underutilized Papilionoideae crops provide insights into root nodulation and disease resistanc.</title>
        <authorList>
            <person name="Yuan L."/>
        </authorList>
    </citation>
    <scope>NUCLEOTIDE SEQUENCE [LARGE SCALE GENOMIC DNA]</scope>
    <source>
        <strain evidence="1">ZHUSHIDOU_FW_LH</strain>
        <tissue evidence="1">Leaf</tissue>
    </source>
</reference>
<name>A0AAN9EAT5_CROPI</name>
<protein>
    <submittedName>
        <fullName evidence="1">Uncharacterized protein</fullName>
    </submittedName>
</protein>
<proteinExistence type="predicted"/>
<dbReference type="InterPro" id="IPR036188">
    <property type="entry name" value="FAD/NAD-bd_sf"/>
</dbReference>
<keyword evidence="2" id="KW-1185">Reference proteome</keyword>
<evidence type="ECO:0000313" key="2">
    <source>
        <dbReference type="Proteomes" id="UP001372338"/>
    </source>
</evidence>
<sequence length="144" mass="15586">MAKTFKYVIFGGGVAAGYAAREFAKQGVKAGELALISKEASISQMLQFFNSNLGKVLILSSPGLHASVAKTQFDKAEIYVQVMSFDIKELEEATDGIQALIVKGSSALVFNGILSDDIVLAVKRIDEERGEREFRKEIVVIVGV</sequence>
<accession>A0AAN9EAT5</accession>
<dbReference type="Gene3D" id="3.50.50.60">
    <property type="entry name" value="FAD/NAD(P)-binding domain"/>
    <property type="match status" value="1"/>
</dbReference>
<organism evidence="1 2">
    <name type="scientific">Crotalaria pallida</name>
    <name type="common">Smooth rattlebox</name>
    <name type="synonym">Crotalaria striata</name>
    <dbReference type="NCBI Taxonomy" id="3830"/>
    <lineage>
        <taxon>Eukaryota</taxon>
        <taxon>Viridiplantae</taxon>
        <taxon>Streptophyta</taxon>
        <taxon>Embryophyta</taxon>
        <taxon>Tracheophyta</taxon>
        <taxon>Spermatophyta</taxon>
        <taxon>Magnoliopsida</taxon>
        <taxon>eudicotyledons</taxon>
        <taxon>Gunneridae</taxon>
        <taxon>Pentapetalae</taxon>
        <taxon>rosids</taxon>
        <taxon>fabids</taxon>
        <taxon>Fabales</taxon>
        <taxon>Fabaceae</taxon>
        <taxon>Papilionoideae</taxon>
        <taxon>50 kb inversion clade</taxon>
        <taxon>genistoids sensu lato</taxon>
        <taxon>core genistoids</taxon>
        <taxon>Crotalarieae</taxon>
        <taxon>Crotalaria</taxon>
    </lineage>
</organism>
<comment type="caution">
    <text evidence="1">The sequence shown here is derived from an EMBL/GenBank/DDBJ whole genome shotgun (WGS) entry which is preliminary data.</text>
</comment>